<dbReference type="PANTHER" id="PTHR30349:SF41">
    <property type="entry name" value="INTEGRASE_RECOMBINASE PROTEIN MJ0367-RELATED"/>
    <property type="match status" value="1"/>
</dbReference>
<dbReference type="GO" id="GO:0006310">
    <property type="term" value="P:DNA recombination"/>
    <property type="evidence" value="ECO:0007669"/>
    <property type="project" value="UniProtKB-KW"/>
</dbReference>
<evidence type="ECO:0000256" key="1">
    <source>
        <dbReference type="ARBA" id="ARBA00008857"/>
    </source>
</evidence>
<evidence type="ECO:0000313" key="8">
    <source>
        <dbReference type="EMBL" id="SHE69011.1"/>
    </source>
</evidence>
<dbReference type="Pfam" id="PF00589">
    <property type="entry name" value="Phage_integrase"/>
    <property type="match status" value="1"/>
</dbReference>
<evidence type="ECO:0000256" key="5">
    <source>
        <dbReference type="PROSITE-ProRule" id="PRU01248"/>
    </source>
</evidence>
<dbReference type="InterPro" id="IPR004107">
    <property type="entry name" value="Integrase_SAM-like_N"/>
</dbReference>
<comment type="similarity">
    <text evidence="1">Belongs to the 'phage' integrase family.</text>
</comment>
<dbReference type="Proteomes" id="UP000184164">
    <property type="component" value="Unassembled WGS sequence"/>
</dbReference>
<dbReference type="Gene3D" id="1.10.443.10">
    <property type="entry name" value="Intergrase catalytic core"/>
    <property type="match status" value="2"/>
</dbReference>
<organism evidence="8 9">
    <name type="scientific">Mariniphaga anaerophila</name>
    <dbReference type="NCBI Taxonomy" id="1484053"/>
    <lineage>
        <taxon>Bacteria</taxon>
        <taxon>Pseudomonadati</taxon>
        <taxon>Bacteroidota</taxon>
        <taxon>Bacteroidia</taxon>
        <taxon>Marinilabiliales</taxon>
        <taxon>Prolixibacteraceae</taxon>
        <taxon>Mariniphaga</taxon>
    </lineage>
</organism>
<dbReference type="GO" id="GO:0015074">
    <property type="term" value="P:DNA integration"/>
    <property type="evidence" value="ECO:0007669"/>
    <property type="project" value="UniProtKB-KW"/>
</dbReference>
<evidence type="ECO:0000259" key="6">
    <source>
        <dbReference type="PROSITE" id="PS51898"/>
    </source>
</evidence>
<evidence type="ECO:0000259" key="7">
    <source>
        <dbReference type="PROSITE" id="PS51900"/>
    </source>
</evidence>
<feature type="domain" description="Core-binding (CB)" evidence="7">
    <location>
        <begin position="39"/>
        <end position="122"/>
    </location>
</feature>
<dbReference type="InterPro" id="IPR013762">
    <property type="entry name" value="Integrase-like_cat_sf"/>
</dbReference>
<dbReference type="InterPro" id="IPR011010">
    <property type="entry name" value="DNA_brk_join_enz"/>
</dbReference>
<keyword evidence="9" id="KW-1185">Reference proteome</keyword>
<evidence type="ECO:0000313" key="9">
    <source>
        <dbReference type="Proteomes" id="UP000184164"/>
    </source>
</evidence>
<dbReference type="STRING" id="1484053.SAMN05444274_102119"/>
<dbReference type="Gene3D" id="1.10.150.130">
    <property type="match status" value="1"/>
</dbReference>
<dbReference type="InterPro" id="IPR050090">
    <property type="entry name" value="Tyrosine_recombinase_XerCD"/>
</dbReference>
<evidence type="ECO:0000256" key="2">
    <source>
        <dbReference type="ARBA" id="ARBA00022908"/>
    </source>
</evidence>
<dbReference type="PROSITE" id="PS51900">
    <property type="entry name" value="CB"/>
    <property type="match status" value="1"/>
</dbReference>
<dbReference type="SUPFAM" id="SSF56349">
    <property type="entry name" value="DNA breaking-rejoining enzymes"/>
    <property type="match status" value="1"/>
</dbReference>
<dbReference type="EMBL" id="FQUM01000002">
    <property type="protein sequence ID" value="SHE69011.1"/>
    <property type="molecule type" value="Genomic_DNA"/>
</dbReference>
<evidence type="ECO:0000256" key="3">
    <source>
        <dbReference type="ARBA" id="ARBA00023125"/>
    </source>
</evidence>
<proteinExistence type="inferred from homology"/>
<accession>A0A1M4VJ22</accession>
<dbReference type="Pfam" id="PF13495">
    <property type="entry name" value="Phage_int_SAM_4"/>
    <property type="match status" value="1"/>
</dbReference>
<dbReference type="PROSITE" id="PS51898">
    <property type="entry name" value="TYR_RECOMBINASE"/>
    <property type="match status" value="1"/>
</dbReference>
<dbReference type="InterPro" id="IPR044068">
    <property type="entry name" value="CB"/>
</dbReference>
<keyword evidence="3 5" id="KW-0238">DNA-binding</keyword>
<dbReference type="GO" id="GO:0003677">
    <property type="term" value="F:DNA binding"/>
    <property type="evidence" value="ECO:0007669"/>
    <property type="project" value="UniProtKB-UniRule"/>
</dbReference>
<dbReference type="InterPro" id="IPR010998">
    <property type="entry name" value="Integrase_recombinase_N"/>
</dbReference>
<name>A0A1M4VJ22_9BACT</name>
<reference evidence="8 9" key="1">
    <citation type="submission" date="2016-11" db="EMBL/GenBank/DDBJ databases">
        <authorList>
            <person name="Jaros S."/>
            <person name="Januszkiewicz K."/>
            <person name="Wedrychowicz H."/>
        </authorList>
    </citation>
    <scope>NUCLEOTIDE SEQUENCE [LARGE SCALE GENOMIC DNA]</scope>
    <source>
        <strain evidence="8 9">DSM 26910</strain>
    </source>
</reference>
<feature type="domain" description="Tyr recombinase" evidence="6">
    <location>
        <begin position="139"/>
        <end position="312"/>
    </location>
</feature>
<keyword evidence="2" id="KW-0229">DNA integration</keyword>
<gene>
    <name evidence="8" type="ORF">SAMN05444274_102119</name>
</gene>
<dbReference type="AlphaFoldDB" id="A0A1M4VJ22"/>
<evidence type="ECO:0000256" key="4">
    <source>
        <dbReference type="ARBA" id="ARBA00023172"/>
    </source>
</evidence>
<sequence length="319" mass="37106">MSSLAYLDYSALKSKNAVQVHSDTGKKYSAISMKGQMKAEARREISAFKKWLEQARYGENTVKTYIHQLEIFFGYYTDKIPKEITVADMTAFNSEFILKNGLSATFQNQTISALKKFYSNRFNRDLDMENIVRPRKTRPLPKVMDRKDVKKFFESIKNLKHKMAFETIYAYGLRRGELLNLKLQHIDTKRGMISVVNAKGKKDRSLPISKRWLENVKVYYRIYRPETFFIEGQFPGRSITAASLQKVFSRALAVSSIRKPFTIHCLRHSFATHLLENGTDLRYIQELLGHKSSRTTEIYTHVSNESLKNIKNPFDDLEL</sequence>
<dbReference type="InterPro" id="IPR002104">
    <property type="entry name" value="Integrase_catalytic"/>
</dbReference>
<dbReference type="PANTHER" id="PTHR30349">
    <property type="entry name" value="PHAGE INTEGRASE-RELATED"/>
    <property type="match status" value="1"/>
</dbReference>
<keyword evidence="4" id="KW-0233">DNA recombination</keyword>
<protein>
    <submittedName>
        <fullName evidence="8">Site-specific recombinase XerD</fullName>
    </submittedName>
</protein>